<dbReference type="PANTHER" id="PTHR39166">
    <property type="entry name" value="BLL1166 PROTEIN"/>
    <property type="match status" value="1"/>
</dbReference>
<dbReference type="AlphaFoldDB" id="A0A845GYW5"/>
<evidence type="ECO:0000313" key="2">
    <source>
        <dbReference type="Proteomes" id="UP000447355"/>
    </source>
</evidence>
<evidence type="ECO:0008006" key="3">
    <source>
        <dbReference type="Google" id="ProtNLM"/>
    </source>
</evidence>
<organism evidence="1 2">
    <name type="scientific">Duganella vulcania</name>
    <dbReference type="NCBI Taxonomy" id="2692166"/>
    <lineage>
        <taxon>Bacteria</taxon>
        <taxon>Pseudomonadati</taxon>
        <taxon>Pseudomonadota</taxon>
        <taxon>Betaproteobacteria</taxon>
        <taxon>Burkholderiales</taxon>
        <taxon>Oxalobacteraceae</taxon>
        <taxon>Telluria group</taxon>
        <taxon>Duganella</taxon>
    </lineage>
</organism>
<name>A0A845GYW5_9BURK</name>
<gene>
    <name evidence="1" type="ORF">GTP90_36125</name>
</gene>
<sequence length="147" mass="16924">MQEKFRSDIIANYNNRMILDRWDALALPDGWLVAGCLFQTVWNLKDGRAPDADIKDYDLFYFDDSDLSEEGERRVQERVNEVLADLLVPIEVSNQARVHTWYESYFGHPYPTLQSARDGIDRFLILATCVGATPEAIYAPNGLQMLY</sequence>
<dbReference type="InterPro" id="IPR009267">
    <property type="entry name" value="NTP_transf_6"/>
</dbReference>
<evidence type="ECO:0000313" key="1">
    <source>
        <dbReference type="EMBL" id="MYM99271.1"/>
    </source>
</evidence>
<dbReference type="Pfam" id="PF06042">
    <property type="entry name" value="NTP_transf_6"/>
    <property type="match status" value="1"/>
</dbReference>
<dbReference type="EMBL" id="WWCX01000298">
    <property type="protein sequence ID" value="MYM99271.1"/>
    <property type="molecule type" value="Genomic_DNA"/>
</dbReference>
<dbReference type="RefSeq" id="WP_161087967.1">
    <property type="nucleotide sequence ID" value="NZ_WWCX01000298.1"/>
</dbReference>
<proteinExistence type="predicted"/>
<reference evidence="1" key="1">
    <citation type="submission" date="2019-12" db="EMBL/GenBank/DDBJ databases">
        <title>Novel species isolated from a subtropical stream in China.</title>
        <authorList>
            <person name="Lu H."/>
        </authorList>
    </citation>
    <scope>NUCLEOTIDE SEQUENCE [LARGE SCALE GENOMIC DNA]</scope>
    <source>
        <strain evidence="1">FT81W</strain>
    </source>
</reference>
<comment type="caution">
    <text evidence="1">The sequence shown here is derived from an EMBL/GenBank/DDBJ whole genome shotgun (WGS) entry which is preliminary data.</text>
</comment>
<protein>
    <recommendedName>
        <fullName evidence="3">Nucleotidyltransferase family protein</fullName>
    </recommendedName>
</protein>
<dbReference type="PANTHER" id="PTHR39166:SF1">
    <property type="entry name" value="BLL1166 PROTEIN"/>
    <property type="match status" value="1"/>
</dbReference>
<feature type="non-terminal residue" evidence="1">
    <location>
        <position position="147"/>
    </location>
</feature>
<dbReference type="Proteomes" id="UP000447355">
    <property type="component" value="Unassembled WGS sequence"/>
</dbReference>
<accession>A0A845GYW5</accession>